<accession>A0A5C5V4K8</accession>
<dbReference type="RefSeq" id="WP_146566139.1">
    <property type="nucleotide sequence ID" value="NZ_SIHJ01000002.1"/>
</dbReference>
<evidence type="ECO:0000259" key="1">
    <source>
        <dbReference type="Pfam" id="PF18989"/>
    </source>
</evidence>
<proteinExistence type="predicted"/>
<keyword evidence="3" id="KW-1185">Reference proteome</keyword>
<dbReference type="InterPro" id="IPR043780">
    <property type="entry name" value="DUF5722"/>
</dbReference>
<comment type="caution">
    <text evidence="2">The sequence shown here is derived from an EMBL/GenBank/DDBJ whole genome shotgun (WGS) entry which is preliminary data.</text>
</comment>
<dbReference type="EMBL" id="SIHJ01000002">
    <property type="protein sequence ID" value="TWT33476.1"/>
    <property type="molecule type" value="Genomic_DNA"/>
</dbReference>
<feature type="domain" description="DUF5722" evidence="1">
    <location>
        <begin position="311"/>
        <end position="702"/>
    </location>
</feature>
<protein>
    <recommendedName>
        <fullName evidence="1">DUF5722 domain-containing protein</fullName>
    </recommendedName>
</protein>
<dbReference type="Proteomes" id="UP000316714">
    <property type="component" value="Unassembled WGS sequence"/>
</dbReference>
<dbReference type="AlphaFoldDB" id="A0A5C5V4K8"/>
<reference evidence="2 3" key="1">
    <citation type="submission" date="2019-02" db="EMBL/GenBank/DDBJ databases">
        <title>Deep-cultivation of Planctomycetes and their phenomic and genomic characterization uncovers novel biology.</title>
        <authorList>
            <person name="Wiegand S."/>
            <person name="Jogler M."/>
            <person name="Boedeker C."/>
            <person name="Pinto D."/>
            <person name="Vollmers J."/>
            <person name="Rivas-Marin E."/>
            <person name="Kohn T."/>
            <person name="Peeters S.H."/>
            <person name="Heuer A."/>
            <person name="Rast P."/>
            <person name="Oberbeckmann S."/>
            <person name="Bunk B."/>
            <person name="Jeske O."/>
            <person name="Meyerdierks A."/>
            <person name="Storesund J.E."/>
            <person name="Kallscheuer N."/>
            <person name="Luecker S."/>
            <person name="Lage O.M."/>
            <person name="Pohl T."/>
            <person name="Merkel B.J."/>
            <person name="Hornburger P."/>
            <person name="Mueller R.-W."/>
            <person name="Bruemmer F."/>
            <person name="Labrenz M."/>
            <person name="Spormann A.M."/>
            <person name="Op Den Camp H."/>
            <person name="Overmann J."/>
            <person name="Amann R."/>
            <person name="Jetten M.S.M."/>
            <person name="Mascher T."/>
            <person name="Medema M.H."/>
            <person name="Devos D.P."/>
            <person name="Kaster A.-K."/>
            <person name="Ovreas L."/>
            <person name="Rohde M."/>
            <person name="Galperin M.Y."/>
            <person name="Jogler C."/>
        </authorList>
    </citation>
    <scope>NUCLEOTIDE SEQUENCE [LARGE SCALE GENOMIC DNA]</scope>
    <source>
        <strain evidence="2 3">KOR34</strain>
    </source>
</reference>
<organism evidence="2 3">
    <name type="scientific">Posidoniimonas corsicana</name>
    <dbReference type="NCBI Taxonomy" id="1938618"/>
    <lineage>
        <taxon>Bacteria</taxon>
        <taxon>Pseudomonadati</taxon>
        <taxon>Planctomycetota</taxon>
        <taxon>Planctomycetia</taxon>
        <taxon>Pirellulales</taxon>
        <taxon>Lacipirellulaceae</taxon>
        <taxon>Posidoniimonas</taxon>
    </lineage>
</organism>
<dbReference type="OrthoDB" id="175224at2"/>
<name>A0A5C5V4K8_9BACT</name>
<evidence type="ECO:0000313" key="3">
    <source>
        <dbReference type="Proteomes" id="UP000316714"/>
    </source>
</evidence>
<dbReference type="Gene3D" id="3.20.20.80">
    <property type="entry name" value="Glycosidases"/>
    <property type="match status" value="1"/>
</dbReference>
<gene>
    <name evidence="2" type="ORF">KOR34_33080</name>
</gene>
<dbReference type="SUPFAM" id="SSF51445">
    <property type="entry name" value="(Trans)glycosidases"/>
    <property type="match status" value="1"/>
</dbReference>
<evidence type="ECO:0000313" key="2">
    <source>
        <dbReference type="EMBL" id="TWT33476.1"/>
    </source>
</evidence>
<dbReference type="InterPro" id="IPR017853">
    <property type="entry name" value="GH"/>
</dbReference>
<sequence length="703" mass="78238">MVIGSLLPAGHAAAEGTPLTLNLNSANQLEVRRVDAETYEFTTRGEDPYIYLRPFDPSAAPPDQTVLAFEYFSPAGVDGLSVFYGQAPNAHREVAAGSLPLAEGWLPHSLDLASLSAGEWGRDQNQLRLDFGRRPGVTLQVRGLHLRAPNAEELRSQEEREAERRRKLDREHVINAFYAFDGINNLLSFGRRDRIERVAVDEEQVVVEGVRSVLHDDDVLLELGPHISLADHMRLTHGSAVLEQHAGVRAHALPAKEGRFDVRLPRVDKTNDRTTARWVIARPLEGGGWRLCSHWKYATDLSAAAAHDLPKQTPRGIKGMGGVSPHLPLEELLELGVCNVTLNITLSGLLDTEPHPGWTSFEHGGITWHVNEPALERYDKVTRFAAGNSIVVSGILLVEFADSGFARLLIHPEADRAGHFAMPNLTTAEGAAAYEAAIACLAQRYAAPGAPHGRIANWIVHNEVGYSWQWTNMGRQPPMLYMDHYLRSMRLVHDVTRRHDPHSRVFISLTHHWDTPPDPSWKSYSNLALLNRLAESSRVEGDFAWGVAYHPYPQDLRNPAAWDDTQVSDGFDTTLITPKNIAVLDRWMQQESMLDSNGDVRGVLLSEQGFNTPDYSQRSQRLQAAAFVYMWRQMRGLRSIEAFHNHRWVDAAGEGGLLLGLRELPSDGRPFGDKKLAWETYRALDTPDEAAAARLADGVIGSE</sequence>
<dbReference type="Pfam" id="PF18989">
    <property type="entry name" value="DUF5722"/>
    <property type="match status" value="1"/>
</dbReference>